<feature type="transmembrane region" description="Helical" evidence="1">
    <location>
        <begin position="9"/>
        <end position="31"/>
    </location>
</feature>
<dbReference type="RefSeq" id="WP_406763327.1">
    <property type="nucleotide sequence ID" value="NZ_JBJHZY010000001.1"/>
</dbReference>
<keyword evidence="1" id="KW-0812">Transmembrane</keyword>
<keyword evidence="1" id="KW-0472">Membrane</keyword>
<protein>
    <recommendedName>
        <fullName evidence="4">DUF1761 domain-containing protein</fullName>
    </recommendedName>
</protein>
<evidence type="ECO:0000313" key="2">
    <source>
        <dbReference type="EMBL" id="MFL0266698.1"/>
    </source>
</evidence>
<dbReference type="Proteomes" id="UP001623661">
    <property type="component" value="Unassembled WGS sequence"/>
</dbReference>
<dbReference type="EMBL" id="JBJHZY010000001">
    <property type="protein sequence ID" value="MFL0266698.1"/>
    <property type="molecule type" value="Genomic_DNA"/>
</dbReference>
<reference evidence="2 3" key="1">
    <citation type="submission" date="2024-11" db="EMBL/GenBank/DDBJ databases">
        <authorList>
            <person name="Heng Y.C."/>
            <person name="Lim A.C.H."/>
            <person name="Lee J.K.Y."/>
            <person name="Kittelmann S."/>
        </authorList>
    </citation>
    <scope>NUCLEOTIDE SEQUENCE [LARGE SCALE GENOMIC DNA]</scope>
    <source>
        <strain evidence="2 3">WILCCON 0202</strain>
    </source>
</reference>
<evidence type="ECO:0000313" key="3">
    <source>
        <dbReference type="Proteomes" id="UP001623661"/>
    </source>
</evidence>
<keyword evidence="3" id="KW-1185">Reference proteome</keyword>
<evidence type="ECO:0000256" key="1">
    <source>
        <dbReference type="SAM" id="Phobius"/>
    </source>
</evidence>
<sequence>MRNIILRGIYVGFVSGVITGILTIISDGIFYSKYVTSNLMAKEYSKPVIQLLVFMLINIFYGSIQGGIFAWLLPLLPNDWLFRGVIFGVVSYVILSRHFVEGLAFINNKFIPVKLSIYLSVEFFLLYLFQGIIISRFF</sequence>
<evidence type="ECO:0008006" key="4">
    <source>
        <dbReference type="Google" id="ProtNLM"/>
    </source>
</evidence>
<name>A0ABW8TMB8_9CLOT</name>
<keyword evidence="1" id="KW-1133">Transmembrane helix</keyword>
<comment type="caution">
    <text evidence="2">The sequence shown here is derived from an EMBL/GenBank/DDBJ whole genome shotgun (WGS) entry which is preliminary data.</text>
</comment>
<gene>
    <name evidence="2" type="ORF">ACJDUH_01195</name>
</gene>
<organism evidence="2 3">
    <name type="scientific">Candidatus Clostridium radicumherbarum</name>
    <dbReference type="NCBI Taxonomy" id="3381662"/>
    <lineage>
        <taxon>Bacteria</taxon>
        <taxon>Bacillati</taxon>
        <taxon>Bacillota</taxon>
        <taxon>Clostridia</taxon>
        <taxon>Eubacteriales</taxon>
        <taxon>Clostridiaceae</taxon>
        <taxon>Clostridium</taxon>
    </lineage>
</organism>
<feature type="transmembrane region" description="Helical" evidence="1">
    <location>
        <begin position="51"/>
        <end position="73"/>
    </location>
</feature>
<feature type="transmembrane region" description="Helical" evidence="1">
    <location>
        <begin position="115"/>
        <end position="134"/>
    </location>
</feature>
<feature type="transmembrane region" description="Helical" evidence="1">
    <location>
        <begin position="80"/>
        <end position="100"/>
    </location>
</feature>
<proteinExistence type="predicted"/>
<accession>A0ABW8TMB8</accession>